<gene>
    <name evidence="1" type="ORF">LTS18_014432</name>
</gene>
<organism evidence="1 2">
    <name type="scientific">Coniosporium uncinatum</name>
    <dbReference type="NCBI Taxonomy" id="93489"/>
    <lineage>
        <taxon>Eukaryota</taxon>
        <taxon>Fungi</taxon>
        <taxon>Dikarya</taxon>
        <taxon>Ascomycota</taxon>
        <taxon>Pezizomycotina</taxon>
        <taxon>Dothideomycetes</taxon>
        <taxon>Dothideomycetes incertae sedis</taxon>
        <taxon>Coniosporium</taxon>
    </lineage>
</organism>
<protein>
    <submittedName>
        <fullName evidence="1">Uncharacterized protein</fullName>
    </submittedName>
</protein>
<dbReference type="EMBL" id="JAWDJW010000462">
    <property type="protein sequence ID" value="KAK3080650.1"/>
    <property type="molecule type" value="Genomic_DNA"/>
</dbReference>
<accession>A0ACC3DVS4</accession>
<name>A0ACC3DVS4_9PEZI</name>
<evidence type="ECO:0000313" key="1">
    <source>
        <dbReference type="EMBL" id="KAK3080650.1"/>
    </source>
</evidence>
<reference evidence="1" key="1">
    <citation type="submission" date="2024-09" db="EMBL/GenBank/DDBJ databases">
        <title>Black Yeasts Isolated from many extreme environments.</title>
        <authorList>
            <person name="Coleine C."/>
            <person name="Stajich J.E."/>
            <person name="Selbmann L."/>
        </authorList>
    </citation>
    <scope>NUCLEOTIDE SEQUENCE</scope>
    <source>
        <strain evidence="1">CCFEE 5737</strain>
    </source>
</reference>
<feature type="non-terminal residue" evidence="1">
    <location>
        <position position="1"/>
    </location>
</feature>
<proteinExistence type="predicted"/>
<dbReference type="Proteomes" id="UP001186974">
    <property type="component" value="Unassembled WGS sequence"/>
</dbReference>
<comment type="caution">
    <text evidence="1">The sequence shown here is derived from an EMBL/GenBank/DDBJ whole genome shotgun (WGS) entry which is preliminary data.</text>
</comment>
<sequence>ISIVPGPTQTVPGPVQTVPGPVQTVPGPIQTVPGPVQTVPGPIRTVPGTVSVLVSIQPTTIVSTLISTVTVMSGGQTIYEPTTIYNTVTVYGSMSPGSVSPSSVSPGSVSSGSSPGPGPAASSRVCPTTRRTTTVYQTRTITVSPPSM</sequence>
<keyword evidence="2" id="KW-1185">Reference proteome</keyword>
<evidence type="ECO:0000313" key="2">
    <source>
        <dbReference type="Proteomes" id="UP001186974"/>
    </source>
</evidence>